<dbReference type="Proteomes" id="UP001165422">
    <property type="component" value="Unassembled WGS sequence"/>
</dbReference>
<reference evidence="5" key="1">
    <citation type="submission" date="2021-11" db="EMBL/GenBank/DDBJ databases">
        <authorList>
            <person name="Qingchun L."/>
            <person name="Dong Z."/>
            <person name="Zongwei Q."/>
            <person name="Jia Z."/>
            <person name="Duotao L."/>
        </authorList>
    </citation>
    <scope>NUCLEOTIDE SEQUENCE</scope>
    <source>
        <strain evidence="5">WLY-B-L2</strain>
    </source>
</reference>
<keyword evidence="2 5" id="KW-0645">Protease</keyword>
<protein>
    <submittedName>
        <fullName evidence="5">HK97 family phage prohead protease</fullName>
    </submittedName>
</protein>
<dbReference type="InterPro" id="IPR006433">
    <property type="entry name" value="Prohead_protease"/>
</dbReference>
<gene>
    <name evidence="5" type="ORF">LN736_05730</name>
</gene>
<name>A0ABS8N5E6_9CLOT</name>
<dbReference type="Pfam" id="PF04586">
    <property type="entry name" value="Peptidase_S78"/>
    <property type="match status" value="1"/>
</dbReference>
<dbReference type="RefSeq" id="WP_229981174.1">
    <property type="nucleotide sequence ID" value="NZ_JAJJPB010000004.1"/>
</dbReference>
<keyword evidence="3" id="KW-0378">Hydrolase</keyword>
<proteinExistence type="predicted"/>
<sequence>MQENREIRSAEIRTDKAQDSKNSILLGTPIVFDKPTTINGRYGSYTEIIKRDAVSENLLKDVPLLYNHDVNSIPLARSPETMELRKSGVGIEMRATLPDTPKAKEIYSSVSRGDIKGMSFAFKVPKGGDEYDSKTNTRTINKIERLYEVSITPFPAYQETSIEARMEDIFKRNTLVQEARAKVNDILRIQLKSKVNQILGKDDK</sequence>
<feature type="domain" description="Prohead serine protease" evidence="4">
    <location>
        <begin position="12"/>
        <end position="168"/>
    </location>
</feature>
<dbReference type="GO" id="GO:0008233">
    <property type="term" value="F:peptidase activity"/>
    <property type="evidence" value="ECO:0007669"/>
    <property type="project" value="UniProtKB-KW"/>
</dbReference>
<keyword evidence="1" id="KW-1188">Viral release from host cell</keyword>
<dbReference type="InterPro" id="IPR054613">
    <property type="entry name" value="Peptidase_S78_dom"/>
</dbReference>
<organism evidence="5 6">
    <name type="scientific">Clostridium aromativorans</name>
    <dbReference type="NCBI Taxonomy" id="2836848"/>
    <lineage>
        <taxon>Bacteria</taxon>
        <taxon>Bacillati</taxon>
        <taxon>Bacillota</taxon>
        <taxon>Clostridia</taxon>
        <taxon>Eubacteriales</taxon>
        <taxon>Clostridiaceae</taxon>
        <taxon>Clostridium</taxon>
    </lineage>
</organism>
<dbReference type="NCBIfam" id="TIGR01543">
    <property type="entry name" value="proheadase_HK97"/>
    <property type="match status" value="1"/>
</dbReference>
<evidence type="ECO:0000313" key="6">
    <source>
        <dbReference type="Proteomes" id="UP001165422"/>
    </source>
</evidence>
<accession>A0ABS8N5E6</accession>
<comment type="caution">
    <text evidence="5">The sequence shown here is derived from an EMBL/GenBank/DDBJ whole genome shotgun (WGS) entry which is preliminary data.</text>
</comment>
<evidence type="ECO:0000256" key="2">
    <source>
        <dbReference type="ARBA" id="ARBA00022670"/>
    </source>
</evidence>
<evidence type="ECO:0000256" key="1">
    <source>
        <dbReference type="ARBA" id="ARBA00022612"/>
    </source>
</evidence>
<evidence type="ECO:0000256" key="3">
    <source>
        <dbReference type="ARBA" id="ARBA00022801"/>
    </source>
</evidence>
<keyword evidence="6" id="KW-1185">Reference proteome</keyword>
<evidence type="ECO:0000313" key="5">
    <source>
        <dbReference type="EMBL" id="MCC9294374.1"/>
    </source>
</evidence>
<dbReference type="EMBL" id="JAJJPB010000004">
    <property type="protein sequence ID" value="MCC9294374.1"/>
    <property type="molecule type" value="Genomic_DNA"/>
</dbReference>
<evidence type="ECO:0000259" key="4">
    <source>
        <dbReference type="Pfam" id="PF04586"/>
    </source>
</evidence>
<dbReference type="GO" id="GO:0006508">
    <property type="term" value="P:proteolysis"/>
    <property type="evidence" value="ECO:0007669"/>
    <property type="project" value="UniProtKB-KW"/>
</dbReference>